<protein>
    <submittedName>
        <fullName evidence="2">Uncharacterized protein</fullName>
    </submittedName>
</protein>
<evidence type="ECO:0000313" key="2">
    <source>
        <dbReference type="EMBL" id="PFX32580.1"/>
    </source>
</evidence>
<evidence type="ECO:0000256" key="1">
    <source>
        <dbReference type="SAM" id="MobiDB-lite"/>
    </source>
</evidence>
<comment type="caution">
    <text evidence="2">The sequence shown here is derived from an EMBL/GenBank/DDBJ whole genome shotgun (WGS) entry which is preliminary data.</text>
</comment>
<proteinExistence type="predicted"/>
<organism evidence="2 3">
    <name type="scientific">Stylophora pistillata</name>
    <name type="common">Smooth cauliflower coral</name>
    <dbReference type="NCBI Taxonomy" id="50429"/>
    <lineage>
        <taxon>Eukaryota</taxon>
        <taxon>Metazoa</taxon>
        <taxon>Cnidaria</taxon>
        <taxon>Anthozoa</taxon>
        <taxon>Hexacorallia</taxon>
        <taxon>Scleractinia</taxon>
        <taxon>Astrocoeniina</taxon>
        <taxon>Pocilloporidae</taxon>
        <taxon>Stylophora</taxon>
    </lineage>
</organism>
<keyword evidence="3" id="KW-1185">Reference proteome</keyword>
<reference evidence="3" key="1">
    <citation type="journal article" date="2017" name="bioRxiv">
        <title>Comparative analysis of the genomes of Stylophora pistillata and Acropora digitifera provides evidence for extensive differences between species of corals.</title>
        <authorList>
            <person name="Voolstra C.R."/>
            <person name="Li Y."/>
            <person name="Liew Y.J."/>
            <person name="Baumgarten S."/>
            <person name="Zoccola D."/>
            <person name="Flot J.-F."/>
            <person name="Tambutte S."/>
            <person name="Allemand D."/>
            <person name="Aranda M."/>
        </authorList>
    </citation>
    <scope>NUCLEOTIDE SEQUENCE [LARGE SCALE GENOMIC DNA]</scope>
</reference>
<accession>A0A2B4SUP3</accession>
<dbReference type="AlphaFoldDB" id="A0A2B4SUP3"/>
<dbReference type="Proteomes" id="UP000225706">
    <property type="component" value="Unassembled WGS sequence"/>
</dbReference>
<evidence type="ECO:0000313" key="3">
    <source>
        <dbReference type="Proteomes" id="UP000225706"/>
    </source>
</evidence>
<dbReference type="EMBL" id="LSMT01000021">
    <property type="protein sequence ID" value="PFX32580.1"/>
    <property type="molecule type" value="Genomic_DNA"/>
</dbReference>
<name>A0A2B4SUP3_STYPI</name>
<feature type="region of interest" description="Disordered" evidence="1">
    <location>
        <begin position="121"/>
        <end position="174"/>
    </location>
</feature>
<gene>
    <name evidence="2" type="ORF">AWC38_SpisGene2593</name>
</gene>
<feature type="compositionally biased region" description="Basic residues" evidence="1">
    <location>
        <begin position="126"/>
        <end position="138"/>
    </location>
</feature>
<sequence length="293" mass="33102">MALCEFSKLVGGPCSGSTDYPSNVGCVFIGECDRDVKGHLKFCKISGDVAVKNESRLLLARAGAVFFIRESFTAEETAQRCLAAAVRMRVTKCTVCGESAHTRIHCLVICGSCNGNNRRCDCQQPQHKKRKTTRRRKERAPPAQPTKEPQQSATANTTPPPPQQPQNASTPVTNYQSVCRQLQQKNQRLRKAYQDLKAAFDALEMKHQEKDEQLQQAQKDAEEMAEFVRETERLRNSKRKMREKDEQIEALQAQLRELKDQPEPPANQQAVAKVDRNDLEEIHRHHPAVLSVI</sequence>